<dbReference type="PANTHER" id="PTHR44019">
    <property type="entry name" value="WD REPEAT-CONTAINING PROTEIN 55"/>
    <property type="match status" value="1"/>
</dbReference>
<evidence type="ECO:0000256" key="1">
    <source>
        <dbReference type="ARBA" id="ARBA00022574"/>
    </source>
</evidence>
<dbReference type="SUPFAM" id="SSF50978">
    <property type="entry name" value="WD40 repeat-like"/>
    <property type="match status" value="2"/>
</dbReference>
<dbReference type="InterPro" id="IPR050505">
    <property type="entry name" value="WDR55/POC1"/>
</dbReference>
<dbReference type="PROSITE" id="PS50294">
    <property type="entry name" value="WD_REPEATS_REGION"/>
    <property type="match status" value="12"/>
</dbReference>
<dbReference type="STRING" id="179408.Osc7112_0621"/>
<dbReference type="eggNOG" id="COG1672">
    <property type="taxonomic scope" value="Bacteria"/>
</dbReference>
<dbReference type="RefSeq" id="WP_015174545.1">
    <property type="nucleotide sequence ID" value="NC_019729.1"/>
</dbReference>
<dbReference type="eggNOG" id="COG2319">
    <property type="taxonomic scope" value="Bacteria"/>
</dbReference>
<dbReference type="InterPro" id="IPR029030">
    <property type="entry name" value="Caspase-like_dom_sf"/>
</dbReference>
<dbReference type="eggNOG" id="COG4249">
    <property type="taxonomic scope" value="Bacteria"/>
</dbReference>
<dbReference type="GO" id="GO:0006508">
    <property type="term" value="P:proteolysis"/>
    <property type="evidence" value="ECO:0007669"/>
    <property type="project" value="InterPro"/>
</dbReference>
<feature type="repeat" description="WD" evidence="3">
    <location>
        <begin position="1019"/>
        <end position="1053"/>
    </location>
</feature>
<evidence type="ECO:0000313" key="7">
    <source>
        <dbReference type="Proteomes" id="UP000010478"/>
    </source>
</evidence>
<feature type="domain" description="Peptidase C14 caspase" evidence="4">
    <location>
        <begin position="6"/>
        <end position="260"/>
    </location>
</feature>
<evidence type="ECO:0000313" key="6">
    <source>
        <dbReference type="EMBL" id="AFZ05214.1"/>
    </source>
</evidence>
<feature type="repeat" description="WD" evidence="3">
    <location>
        <begin position="1147"/>
        <end position="1171"/>
    </location>
</feature>
<dbReference type="InterPro" id="IPR001680">
    <property type="entry name" value="WD40_rpt"/>
</dbReference>
<feature type="repeat" description="WD" evidence="3">
    <location>
        <begin position="1422"/>
        <end position="1456"/>
    </location>
</feature>
<dbReference type="Gene3D" id="3.40.50.1460">
    <property type="match status" value="1"/>
</dbReference>
<feature type="repeat" description="WD" evidence="3">
    <location>
        <begin position="1100"/>
        <end position="1132"/>
    </location>
</feature>
<keyword evidence="1 3" id="KW-0853">WD repeat</keyword>
<feature type="repeat" description="WD" evidence="3">
    <location>
        <begin position="1340"/>
        <end position="1372"/>
    </location>
</feature>
<dbReference type="InterPro" id="IPR049052">
    <property type="entry name" value="nSTAND1"/>
</dbReference>
<feature type="repeat" description="WD" evidence="3">
    <location>
        <begin position="979"/>
        <end position="1011"/>
    </location>
</feature>
<keyword evidence="7" id="KW-1185">Reference proteome</keyword>
<feature type="domain" description="Novel STAND NTPase 1" evidence="5">
    <location>
        <begin position="293"/>
        <end position="712"/>
    </location>
</feature>
<gene>
    <name evidence="6" type="ORF">Osc7112_0621</name>
</gene>
<dbReference type="PROSITE" id="PS50082">
    <property type="entry name" value="WD_REPEATS_2"/>
    <property type="match status" value="14"/>
</dbReference>
<name>K9VCI9_9CYAN</name>
<reference evidence="6 7" key="1">
    <citation type="submission" date="2012-05" db="EMBL/GenBank/DDBJ databases">
        <title>Finished chromosome of genome of Oscillatoria sp. PCC 7112.</title>
        <authorList>
            <consortium name="US DOE Joint Genome Institute"/>
            <person name="Gugger M."/>
            <person name="Coursin T."/>
            <person name="Rippka R."/>
            <person name="Tandeau De Marsac N."/>
            <person name="Huntemann M."/>
            <person name="Wei C.-L."/>
            <person name="Han J."/>
            <person name="Detter J.C."/>
            <person name="Han C."/>
            <person name="Tapia R."/>
            <person name="Davenport K."/>
            <person name="Daligault H."/>
            <person name="Erkkila T."/>
            <person name="Gu W."/>
            <person name="Munk A.C.C."/>
            <person name="Teshima H."/>
            <person name="Xu Y."/>
            <person name="Chain P."/>
            <person name="Chen A."/>
            <person name="Krypides N."/>
            <person name="Mavromatis K."/>
            <person name="Markowitz V."/>
            <person name="Szeto E."/>
            <person name="Ivanova N."/>
            <person name="Mikhailova N."/>
            <person name="Ovchinnikova G."/>
            <person name="Pagani I."/>
            <person name="Pati A."/>
            <person name="Goodwin L."/>
            <person name="Peters L."/>
            <person name="Pitluck S."/>
            <person name="Woyke T."/>
            <person name="Kerfeld C."/>
        </authorList>
    </citation>
    <scope>NUCLEOTIDE SEQUENCE [LARGE SCALE GENOMIC DNA]</scope>
    <source>
        <strain evidence="6 7">PCC 7112</strain>
    </source>
</reference>
<dbReference type="SUPFAM" id="SSF52129">
    <property type="entry name" value="Caspase-like"/>
    <property type="match status" value="1"/>
</dbReference>
<keyword evidence="2" id="KW-0677">Repeat</keyword>
<accession>K9VCI9</accession>
<dbReference type="PRINTS" id="PR00320">
    <property type="entry name" value="GPROTEINBRPT"/>
</dbReference>
<dbReference type="Pfam" id="PF20703">
    <property type="entry name" value="nSTAND1"/>
    <property type="match status" value="1"/>
</dbReference>
<proteinExistence type="predicted"/>
<dbReference type="InterPro" id="IPR027417">
    <property type="entry name" value="P-loop_NTPase"/>
</dbReference>
<feature type="repeat" description="WD" evidence="3">
    <location>
        <begin position="1259"/>
        <end position="1291"/>
    </location>
</feature>
<dbReference type="PROSITE" id="PS00678">
    <property type="entry name" value="WD_REPEATS_1"/>
    <property type="match status" value="1"/>
</dbReference>
<dbReference type="OrthoDB" id="464342at2"/>
<feature type="repeat" description="WD" evidence="3">
    <location>
        <begin position="1218"/>
        <end position="1250"/>
    </location>
</feature>
<dbReference type="SMART" id="SM00320">
    <property type="entry name" value="WD40"/>
    <property type="match status" value="14"/>
</dbReference>
<dbReference type="InterPro" id="IPR015943">
    <property type="entry name" value="WD40/YVTN_repeat-like_dom_sf"/>
</dbReference>
<dbReference type="InterPro" id="IPR011659">
    <property type="entry name" value="WD40"/>
</dbReference>
<feature type="repeat" description="WD" evidence="3">
    <location>
        <begin position="897"/>
        <end position="929"/>
    </location>
</feature>
<feature type="repeat" description="WD" evidence="3">
    <location>
        <begin position="938"/>
        <end position="970"/>
    </location>
</feature>
<evidence type="ECO:0000256" key="3">
    <source>
        <dbReference type="PROSITE-ProRule" id="PRU00221"/>
    </source>
</evidence>
<feature type="repeat" description="WD" evidence="3">
    <location>
        <begin position="1381"/>
        <end position="1413"/>
    </location>
</feature>
<dbReference type="Proteomes" id="UP000010478">
    <property type="component" value="Chromosome"/>
</dbReference>
<organism evidence="6 7">
    <name type="scientific">Phormidium nigroviride PCC 7112</name>
    <dbReference type="NCBI Taxonomy" id="179408"/>
    <lineage>
        <taxon>Bacteria</taxon>
        <taxon>Bacillati</taxon>
        <taxon>Cyanobacteriota</taxon>
        <taxon>Cyanophyceae</taxon>
        <taxon>Oscillatoriophycideae</taxon>
        <taxon>Oscillatoriales</taxon>
        <taxon>Oscillatoriaceae</taxon>
        <taxon>Phormidium</taxon>
    </lineage>
</organism>
<dbReference type="PATRIC" id="fig|179408.3.peg.775"/>
<evidence type="ECO:0000259" key="4">
    <source>
        <dbReference type="Pfam" id="PF00656"/>
    </source>
</evidence>
<dbReference type="Gene3D" id="3.40.50.300">
    <property type="entry name" value="P-loop containing nucleotide triphosphate hydrolases"/>
    <property type="match status" value="1"/>
</dbReference>
<dbReference type="KEGG" id="oni:Osc7112_0621"/>
<dbReference type="InterPro" id="IPR019775">
    <property type="entry name" value="WD40_repeat_CS"/>
</dbReference>
<sequence length="1497" mass="166793">MSEIKRSLAVVIGIDRYVNNIPPLQTAANDAQQLANLIEEKYQYQVLLLLDTDATLSNISDVLAGFTEKILVFPDGNKVQVAADDRILFYFAGHGIALDGLDNAEGPAGFLIPQDGERDDSDTWLSMQRLHDSLIQLPCRHSLIILDCCFAGTFRWAAVHREAVRSQKVYRERYARYTSGCAQQVITSAAHDEKAADSLYRFGQRSESSNHSPFAELLLKALEGEADLTKDGVITATELYAYLQSEFGKIAAKQTPGFAQLKHHDKGEYIFILPGFDVNQLPPAPKLNENTNPYKGLQSFEEADSDKFFGRQALTEKLVEFVTEHPLTVVLGASGSGKSSLVKAGLLPQLKKTQPNWRILSPIRPGESPFSALNSAIENEDLPELLISNEFVSDKDLPETTTRYRSLEAGQTLKSLLSKLSAWKNFNPHTKLLLVIDQFEELVTLSQDSQEQEFFLKWLEKSLETLPDWLRIVITLRSDFEPQFRDTALKPYWKKSRFVVPAMTREELRQAIVDPAAAKVMYFEPATLVEQLIDEVAQMPGALPLLSFTLSELYFNYIKNVREGKRNNRAITQEDYEELGGVTRSLTQRADSEYEELVKSDRAYAKTIRHIMLRMVAVGGGELARRRVLDEELIYPEPENQRVQTAIEQFCAARLLVKGRDTEGKGYVEPAHDVLMRGWQKLIVWEREHQENLILQRRLTPAAIEWKSKEKPRNFQEKIEPIVKFIDSSLLSCQNVFDQIHATLIKVWKRKPSLQKRRQEKQEEFLWDTNPYLNVLDEHLKYDANWFNEVEAEFLQRSLRRRRNNLRRQISLIATAFAVTLGFLFYQWNQNLQAQSRSLALSAEQLFSSERELDALIKALKARKIMKQAVWVSSNTQEEVVSALQSIIYRIRESNRLKGHKAAIYNISFSPDNQIIASASADNTIKLWKSDGTLLNTLSGHTNEVYSISFSPDSQIIASASADGKVKLWKPDGTLLKTLSGNKGPVLNVSFSPDGKTLASASADKTIKLWKPDGTLLKTIQDKGSVYSVSFTPNGQTIASGGADGTVKLWKLDGSLLKSFSGHKAPVMSVSFSPDGEVIASSSQDKTVKIWKPDGTLVKTLEHNTHIFKVSFSPDSQLLASSSADNIVKLWKRNGTLLNSLTGRSPSFSPDGQILAFAGIDNSIELWKLNNSLRKNLTGQTDIVLGVSFSPKGDTLASVSANSLTEVWKRDGSLLKTLSGHQAPVNSVNFSPDGQTIASASLDTKVKLWKQDGTLLNTFSGHQAPVTSVVFSPDGQTIASGSYDRTVNLWKPDGTLLNTLSKHSGSVKSLSFSPDSKTLASASLDQTVKLWKMDGTLLNSMKHEAQVYSVSFSPNGETLASASNDGTLKVWKTDGTLLKSWTGHRVAANSISFSPDGKILASTGDDKTVKFWKPDGTGIATLPGHNAAVRSLSFSPDGKTLASGSDDQTMILWNLEGLELDALLKHGCFWMRDYFNNPNVNFSKEDRDLCERINRGS</sequence>
<dbReference type="GO" id="GO:0004197">
    <property type="term" value="F:cysteine-type endopeptidase activity"/>
    <property type="evidence" value="ECO:0007669"/>
    <property type="project" value="InterPro"/>
</dbReference>
<evidence type="ECO:0000259" key="5">
    <source>
        <dbReference type="Pfam" id="PF20703"/>
    </source>
</evidence>
<dbReference type="Pfam" id="PF00656">
    <property type="entry name" value="Peptidase_C14"/>
    <property type="match status" value="1"/>
</dbReference>
<dbReference type="Pfam" id="PF07676">
    <property type="entry name" value="PD40"/>
    <property type="match status" value="1"/>
</dbReference>
<protein>
    <submittedName>
        <fullName evidence="6">WD-40 repeat-containing protein</fullName>
    </submittedName>
</protein>
<dbReference type="HOGENOM" id="CLU_002352_0_0_3"/>
<feature type="repeat" description="WD" evidence="3">
    <location>
        <begin position="1060"/>
        <end position="1092"/>
    </location>
</feature>
<dbReference type="SUPFAM" id="SSF52540">
    <property type="entry name" value="P-loop containing nucleoside triphosphate hydrolases"/>
    <property type="match status" value="1"/>
</dbReference>
<dbReference type="CDD" id="cd00200">
    <property type="entry name" value="WD40"/>
    <property type="match status" value="2"/>
</dbReference>
<dbReference type="InterPro" id="IPR020472">
    <property type="entry name" value="WD40_PAC1"/>
</dbReference>
<feature type="repeat" description="WD" evidence="3">
    <location>
        <begin position="1177"/>
        <end position="1209"/>
    </location>
</feature>
<dbReference type="PANTHER" id="PTHR44019:SF8">
    <property type="entry name" value="POC1 CENTRIOLAR PROTEIN HOMOLOG"/>
    <property type="match status" value="1"/>
</dbReference>
<dbReference type="Gene3D" id="2.130.10.10">
    <property type="entry name" value="YVTN repeat-like/Quinoprotein amine dehydrogenase"/>
    <property type="match status" value="3"/>
</dbReference>
<evidence type="ECO:0000256" key="2">
    <source>
        <dbReference type="ARBA" id="ARBA00022737"/>
    </source>
</evidence>
<feature type="repeat" description="WD" evidence="3">
    <location>
        <begin position="1300"/>
        <end position="1334"/>
    </location>
</feature>
<dbReference type="InterPro" id="IPR011600">
    <property type="entry name" value="Pept_C14_caspase"/>
</dbReference>
<dbReference type="InterPro" id="IPR036322">
    <property type="entry name" value="WD40_repeat_dom_sf"/>
</dbReference>
<dbReference type="Pfam" id="PF00400">
    <property type="entry name" value="WD40"/>
    <property type="match status" value="13"/>
</dbReference>
<dbReference type="EMBL" id="CP003614">
    <property type="protein sequence ID" value="AFZ05214.1"/>
    <property type="molecule type" value="Genomic_DNA"/>
</dbReference>